<evidence type="ECO:0008006" key="3">
    <source>
        <dbReference type="Google" id="ProtNLM"/>
    </source>
</evidence>
<protein>
    <recommendedName>
        <fullName evidence="3">Mechanosensitive ion channel</fullName>
    </recommendedName>
</protein>
<dbReference type="InterPro" id="IPR045275">
    <property type="entry name" value="MscS_archaea/bacteria_type"/>
</dbReference>
<feature type="transmembrane region" description="Helical" evidence="1">
    <location>
        <begin position="165"/>
        <end position="186"/>
    </location>
</feature>
<dbReference type="Pfam" id="PF05552">
    <property type="entry name" value="MS_channel_1st_1"/>
    <property type="match status" value="1"/>
</dbReference>
<evidence type="ECO:0000313" key="2">
    <source>
        <dbReference type="EMBL" id="KKK50102.1"/>
    </source>
</evidence>
<reference evidence="2" key="1">
    <citation type="journal article" date="2015" name="Nature">
        <title>Complex archaea that bridge the gap between prokaryotes and eukaryotes.</title>
        <authorList>
            <person name="Spang A."/>
            <person name="Saw J.H."/>
            <person name="Jorgensen S.L."/>
            <person name="Zaremba-Niedzwiedzka K."/>
            <person name="Martijn J."/>
            <person name="Lind A.E."/>
            <person name="van Eijk R."/>
            <person name="Schleper C."/>
            <person name="Guy L."/>
            <person name="Ettema T.J."/>
        </authorList>
    </citation>
    <scope>NUCLEOTIDE SEQUENCE</scope>
</reference>
<name>A0A0F8W0D5_9ZZZZ</name>
<feature type="transmembrane region" description="Helical" evidence="1">
    <location>
        <begin position="123"/>
        <end position="144"/>
    </location>
</feature>
<dbReference type="AlphaFoldDB" id="A0A0F8W0D5"/>
<feature type="transmembrane region" description="Helical" evidence="1">
    <location>
        <begin position="97"/>
        <end position="117"/>
    </location>
</feature>
<dbReference type="PANTHER" id="PTHR30221">
    <property type="entry name" value="SMALL-CONDUCTANCE MECHANOSENSITIVE CHANNEL"/>
    <property type="match status" value="1"/>
</dbReference>
<keyword evidence="1" id="KW-0812">Transmembrane</keyword>
<feature type="transmembrane region" description="Helical" evidence="1">
    <location>
        <begin position="37"/>
        <end position="58"/>
    </location>
</feature>
<organism evidence="2">
    <name type="scientific">marine sediment metagenome</name>
    <dbReference type="NCBI Taxonomy" id="412755"/>
    <lineage>
        <taxon>unclassified sequences</taxon>
        <taxon>metagenomes</taxon>
        <taxon>ecological metagenomes</taxon>
    </lineage>
</organism>
<feature type="transmembrane region" description="Helical" evidence="1">
    <location>
        <begin position="192"/>
        <end position="220"/>
    </location>
</feature>
<sequence>AFAQGSTEEFNIESILTPTTDALTEFWTALIQWAGKLITVAIVLIVGLIAGKVTGGVVERASRKILEKTTSGHESETDFPGSKPKESAKLIGATVRWFVYLFFILAAVNALEFAALTEGLTSLLLWIPNLIAFVIILVIGFVIANFVGKWLDQELKKQKYENSKILVTVSKVIIYLTFFSIAITQLGVGKDIIPILVAAFSWSIAVGIGAAIAVGLGFALKDILPGAIISCSRKRSVLKEGQKIKLGDVTGKIVSLESLHLVVEKANGEKIIIPSKELRDNRVTILP</sequence>
<dbReference type="PANTHER" id="PTHR30221:SF1">
    <property type="entry name" value="SMALL-CONDUCTANCE MECHANOSENSITIVE CHANNEL"/>
    <property type="match status" value="1"/>
</dbReference>
<feature type="non-terminal residue" evidence="2">
    <location>
        <position position="1"/>
    </location>
</feature>
<keyword evidence="1" id="KW-0472">Membrane</keyword>
<dbReference type="EMBL" id="LAZR01068192">
    <property type="protein sequence ID" value="KKK50102.1"/>
    <property type="molecule type" value="Genomic_DNA"/>
</dbReference>
<gene>
    <name evidence="2" type="ORF">LCGC14_3128380</name>
</gene>
<comment type="caution">
    <text evidence="2">The sequence shown here is derived from an EMBL/GenBank/DDBJ whole genome shotgun (WGS) entry which is preliminary data.</text>
</comment>
<dbReference type="InterPro" id="IPR008910">
    <property type="entry name" value="MSC_TM_helix"/>
</dbReference>
<evidence type="ECO:0000256" key="1">
    <source>
        <dbReference type="SAM" id="Phobius"/>
    </source>
</evidence>
<accession>A0A0F8W0D5</accession>
<proteinExistence type="predicted"/>
<dbReference type="Gene3D" id="1.10.287.1260">
    <property type="match status" value="2"/>
</dbReference>
<keyword evidence="1" id="KW-1133">Transmembrane helix</keyword>
<dbReference type="GO" id="GO:0008381">
    <property type="term" value="F:mechanosensitive monoatomic ion channel activity"/>
    <property type="evidence" value="ECO:0007669"/>
    <property type="project" value="InterPro"/>
</dbReference>